<evidence type="ECO:0008006" key="3">
    <source>
        <dbReference type="Google" id="ProtNLM"/>
    </source>
</evidence>
<proteinExistence type="predicted"/>
<dbReference type="OrthoDB" id="3217871at2759"/>
<dbReference type="CDD" id="cd18186">
    <property type="entry name" value="BTB_POZ_ZBTB_KLHL-like"/>
    <property type="match status" value="1"/>
</dbReference>
<dbReference type="Proteomes" id="UP000076532">
    <property type="component" value="Unassembled WGS sequence"/>
</dbReference>
<dbReference type="InterPro" id="IPR011333">
    <property type="entry name" value="SKP1/BTB/POZ_sf"/>
</dbReference>
<dbReference type="EMBL" id="KV417556">
    <property type="protein sequence ID" value="KZP20319.1"/>
    <property type="molecule type" value="Genomic_DNA"/>
</dbReference>
<keyword evidence="2" id="KW-1185">Reference proteome</keyword>
<reference evidence="1 2" key="1">
    <citation type="journal article" date="2016" name="Mol. Biol. Evol.">
        <title>Comparative Genomics of Early-Diverging Mushroom-Forming Fungi Provides Insights into the Origins of Lignocellulose Decay Capabilities.</title>
        <authorList>
            <person name="Nagy L.G."/>
            <person name="Riley R."/>
            <person name="Tritt A."/>
            <person name="Adam C."/>
            <person name="Daum C."/>
            <person name="Floudas D."/>
            <person name="Sun H."/>
            <person name="Yadav J.S."/>
            <person name="Pangilinan J."/>
            <person name="Larsson K.H."/>
            <person name="Matsuura K."/>
            <person name="Barry K."/>
            <person name="Labutti K."/>
            <person name="Kuo R."/>
            <person name="Ohm R.A."/>
            <person name="Bhattacharya S.S."/>
            <person name="Shirouzu T."/>
            <person name="Yoshinaga Y."/>
            <person name="Martin F.M."/>
            <person name="Grigoriev I.V."/>
            <person name="Hibbett D.S."/>
        </authorList>
    </citation>
    <scope>NUCLEOTIDE SEQUENCE [LARGE SCALE GENOMIC DNA]</scope>
    <source>
        <strain evidence="1 2">CBS 109695</strain>
    </source>
</reference>
<protein>
    <recommendedName>
        <fullName evidence="3">BTB domain-containing protein</fullName>
    </recommendedName>
</protein>
<sequence length="341" mass="38463">MSTPSDPDPNRPREETEVTVGPIRRGSVWFEDGTIILQVERTQFQVYRGLLASSSEIFADMLAMPQPNTLDHTVDGPPVVELADSARDWEHVLKAMFQRGYVYAKTSEIPVAVVSAFLRLGKKYGFHALMADAVERLQYEFPPTLEARDAIKSSMVSLESPADYYDIVNLARETDLVSILPGALFECINHSGMFEHLMSGYEREDGTVAVISQADQERCLSAWRTLVELQRTTTYAWLNVPGTWYSDSVVYRCSDPRRGCFKKREVIAGALWHGVSFPSCDPIFQNWSANLEAHASGQCPSCAKECQRLHIAGRQSAWEKLPIVFDLPNWQTLIQLRTYGF</sequence>
<organism evidence="1 2">
    <name type="scientific">Athelia psychrophila</name>
    <dbReference type="NCBI Taxonomy" id="1759441"/>
    <lineage>
        <taxon>Eukaryota</taxon>
        <taxon>Fungi</taxon>
        <taxon>Dikarya</taxon>
        <taxon>Basidiomycota</taxon>
        <taxon>Agaricomycotina</taxon>
        <taxon>Agaricomycetes</taxon>
        <taxon>Agaricomycetidae</taxon>
        <taxon>Atheliales</taxon>
        <taxon>Atheliaceae</taxon>
        <taxon>Athelia</taxon>
    </lineage>
</organism>
<accession>A0A166IZ28</accession>
<name>A0A166IZ28_9AGAM</name>
<evidence type="ECO:0000313" key="1">
    <source>
        <dbReference type="EMBL" id="KZP20319.1"/>
    </source>
</evidence>
<gene>
    <name evidence="1" type="ORF">FIBSPDRAFT_1044958</name>
</gene>
<dbReference type="Gene3D" id="3.30.710.10">
    <property type="entry name" value="Potassium Channel Kv1.1, Chain A"/>
    <property type="match status" value="1"/>
</dbReference>
<evidence type="ECO:0000313" key="2">
    <source>
        <dbReference type="Proteomes" id="UP000076532"/>
    </source>
</evidence>
<dbReference type="AlphaFoldDB" id="A0A166IZ28"/>